<dbReference type="InterPro" id="IPR014710">
    <property type="entry name" value="RmlC-like_jellyroll"/>
</dbReference>
<name>A0A081C7G1_VECG1</name>
<dbReference type="AlphaFoldDB" id="A0A081C7G1"/>
<dbReference type="Proteomes" id="UP000030661">
    <property type="component" value="Unassembled WGS sequence"/>
</dbReference>
<proteinExistence type="predicted"/>
<protein>
    <submittedName>
        <fullName evidence="1">Glucose-6-phosphate isomerase</fullName>
    </submittedName>
</protein>
<organism evidence="1 2">
    <name type="scientific">Vecturithrix granuli</name>
    <dbReference type="NCBI Taxonomy" id="1499967"/>
    <lineage>
        <taxon>Bacteria</taxon>
        <taxon>Candidatus Moduliflexota</taxon>
        <taxon>Candidatus Vecturitrichia</taxon>
        <taxon>Candidatus Vecturitrichales</taxon>
        <taxon>Candidatus Vecturitrichaceae</taxon>
        <taxon>Candidatus Vecturithrix</taxon>
    </lineage>
</organism>
<accession>A0A081C7G1</accession>
<sequence>MENLVSVITDFDLKTGLSKRKQPLRRYLSNMKRMFFDETAYNQQVSPEDTLVYEFLVVVKL</sequence>
<evidence type="ECO:0000313" key="1">
    <source>
        <dbReference type="EMBL" id="GAK60516.1"/>
    </source>
</evidence>
<reference evidence="1 2" key="1">
    <citation type="journal article" date="2015" name="PeerJ">
        <title>First genomic representation of candidate bacterial phylum KSB3 points to enhanced environmental sensing as a trigger of wastewater bulking.</title>
        <authorList>
            <person name="Sekiguchi Y."/>
            <person name="Ohashi A."/>
            <person name="Parks D.H."/>
            <person name="Yamauchi T."/>
            <person name="Tyson G.W."/>
            <person name="Hugenholtz P."/>
        </authorList>
    </citation>
    <scope>NUCLEOTIDE SEQUENCE [LARGE SCALE GENOMIC DNA]</scope>
</reference>
<gene>
    <name evidence="1" type="ORF">U27_00413</name>
</gene>
<keyword evidence="2" id="KW-1185">Reference proteome</keyword>
<dbReference type="HOGENOM" id="CLU_2913090_0_0_0"/>
<keyword evidence="1" id="KW-0413">Isomerase</keyword>
<dbReference type="GO" id="GO:0016853">
    <property type="term" value="F:isomerase activity"/>
    <property type="evidence" value="ECO:0007669"/>
    <property type="project" value="UniProtKB-KW"/>
</dbReference>
<dbReference type="Gene3D" id="2.60.120.10">
    <property type="entry name" value="Jelly Rolls"/>
    <property type="match status" value="1"/>
</dbReference>
<evidence type="ECO:0000313" key="2">
    <source>
        <dbReference type="Proteomes" id="UP000030661"/>
    </source>
</evidence>
<dbReference type="EMBL" id="DF820473">
    <property type="protein sequence ID" value="GAK60516.1"/>
    <property type="molecule type" value="Genomic_DNA"/>
</dbReference>